<dbReference type="GO" id="GO:0006629">
    <property type="term" value="P:lipid metabolic process"/>
    <property type="evidence" value="ECO:0007669"/>
    <property type="project" value="InterPro"/>
</dbReference>
<feature type="domain" description="Wax synthase" evidence="9">
    <location>
        <begin position="223"/>
        <end position="302"/>
    </location>
</feature>
<keyword evidence="7 8" id="KW-0472">Membrane</keyword>
<evidence type="ECO:0000256" key="5">
    <source>
        <dbReference type="ARBA" id="ARBA00022692"/>
    </source>
</evidence>
<keyword evidence="6 8" id="KW-1133">Transmembrane helix</keyword>
<dbReference type="Proteomes" id="UP000297245">
    <property type="component" value="Unassembled WGS sequence"/>
</dbReference>
<evidence type="ECO:0000313" key="11">
    <source>
        <dbReference type="Proteomes" id="UP000297245"/>
    </source>
</evidence>
<evidence type="ECO:0000256" key="3">
    <source>
        <dbReference type="ARBA" id="ARBA00007282"/>
    </source>
</evidence>
<sequence length="372" mass="42212">LLPPLLGYYVLALLVCVPGTLKTRLSVLGPILYLAYQAAATLDLALGKENLLYFNQGLVLAMVTLGMRCIKWSLAVKPYRRLYNRAQEPKSREDDRSIFVEAFELCLCPRGCNWNWSEGLFIPQDERPVDSRRAFVAYVALSAISHLLLFDFTHYHIQSFSPDTFGLHDGTIFDLNLPPILRYARSSWISFCSGAVIYCAMQTIYDINTLIAVLLLRQSPRDWPPFFHKPWQATSLTEFWGKRWHQFFREIFVGLGGQPFSLVFGRVGGVMGSFLVSGILHYLGLWGMGKGSSIFGMIGFFLMMGVGVTLEGLFKKVTGMRTEGWLGRIWTFLWLIGWANFLVDAWAQKSLISSQFFPDSYRLAYLAFGPLV</sequence>
<dbReference type="GO" id="GO:0016020">
    <property type="term" value="C:membrane"/>
    <property type="evidence" value="ECO:0007669"/>
    <property type="project" value="UniProtKB-SubCell"/>
</dbReference>
<dbReference type="Pfam" id="PF13813">
    <property type="entry name" value="MBOAT_2"/>
    <property type="match status" value="1"/>
</dbReference>
<accession>A0A4S8MJ51</accession>
<evidence type="ECO:0000256" key="7">
    <source>
        <dbReference type="ARBA" id="ARBA00023136"/>
    </source>
</evidence>
<name>A0A4S8MJ51_DENBC</name>
<comment type="pathway">
    <text evidence="2">Secondary metabolite biosynthesis.</text>
</comment>
<evidence type="ECO:0000256" key="2">
    <source>
        <dbReference type="ARBA" id="ARBA00005179"/>
    </source>
</evidence>
<dbReference type="GO" id="GO:0008374">
    <property type="term" value="F:O-acyltransferase activity"/>
    <property type="evidence" value="ECO:0007669"/>
    <property type="project" value="InterPro"/>
</dbReference>
<dbReference type="PANTHER" id="PTHR31595">
    <property type="entry name" value="LONG-CHAIN-ALCOHOL O-FATTY-ACYLTRANSFERASE 3-RELATED"/>
    <property type="match status" value="1"/>
</dbReference>
<dbReference type="InterPro" id="IPR044851">
    <property type="entry name" value="Wax_synthase"/>
</dbReference>
<keyword evidence="4" id="KW-0808">Transferase</keyword>
<keyword evidence="11" id="KW-1185">Reference proteome</keyword>
<evidence type="ECO:0000259" key="9">
    <source>
        <dbReference type="Pfam" id="PF13813"/>
    </source>
</evidence>
<evidence type="ECO:0000256" key="1">
    <source>
        <dbReference type="ARBA" id="ARBA00004141"/>
    </source>
</evidence>
<proteinExistence type="inferred from homology"/>
<evidence type="ECO:0000256" key="8">
    <source>
        <dbReference type="SAM" id="Phobius"/>
    </source>
</evidence>
<feature type="transmembrane region" description="Helical" evidence="8">
    <location>
        <begin position="188"/>
        <end position="216"/>
    </location>
</feature>
<dbReference type="InterPro" id="IPR032805">
    <property type="entry name" value="Wax_synthase_dom"/>
</dbReference>
<dbReference type="OrthoDB" id="1077582at2759"/>
<keyword evidence="5 8" id="KW-0812">Transmembrane</keyword>
<feature type="transmembrane region" description="Helical" evidence="8">
    <location>
        <begin position="135"/>
        <end position="157"/>
    </location>
</feature>
<comment type="similarity">
    <text evidence="3">Belongs to the wax synthase family.</text>
</comment>
<dbReference type="EMBL" id="ML179073">
    <property type="protein sequence ID" value="THV02797.1"/>
    <property type="molecule type" value="Genomic_DNA"/>
</dbReference>
<feature type="transmembrane region" description="Helical" evidence="8">
    <location>
        <begin position="267"/>
        <end position="288"/>
    </location>
</feature>
<dbReference type="PANTHER" id="PTHR31595:SF57">
    <property type="entry name" value="OS04G0481900 PROTEIN"/>
    <property type="match status" value="1"/>
</dbReference>
<feature type="transmembrane region" description="Helical" evidence="8">
    <location>
        <begin position="325"/>
        <end position="343"/>
    </location>
</feature>
<organism evidence="10 11">
    <name type="scientific">Dendrothele bispora (strain CBS 962.96)</name>
    <dbReference type="NCBI Taxonomy" id="1314807"/>
    <lineage>
        <taxon>Eukaryota</taxon>
        <taxon>Fungi</taxon>
        <taxon>Dikarya</taxon>
        <taxon>Basidiomycota</taxon>
        <taxon>Agaricomycotina</taxon>
        <taxon>Agaricomycetes</taxon>
        <taxon>Agaricomycetidae</taxon>
        <taxon>Agaricales</taxon>
        <taxon>Agaricales incertae sedis</taxon>
        <taxon>Dendrothele</taxon>
    </lineage>
</organism>
<feature type="transmembrane region" description="Helical" evidence="8">
    <location>
        <begin position="6"/>
        <end position="21"/>
    </location>
</feature>
<protein>
    <recommendedName>
        <fullName evidence="9">Wax synthase domain-containing protein</fullName>
    </recommendedName>
</protein>
<reference evidence="10 11" key="1">
    <citation type="journal article" date="2019" name="Nat. Ecol. Evol.">
        <title>Megaphylogeny resolves global patterns of mushroom evolution.</title>
        <authorList>
            <person name="Varga T."/>
            <person name="Krizsan K."/>
            <person name="Foldi C."/>
            <person name="Dima B."/>
            <person name="Sanchez-Garcia M."/>
            <person name="Sanchez-Ramirez S."/>
            <person name="Szollosi G.J."/>
            <person name="Szarkandi J.G."/>
            <person name="Papp V."/>
            <person name="Albert L."/>
            <person name="Andreopoulos W."/>
            <person name="Angelini C."/>
            <person name="Antonin V."/>
            <person name="Barry K.W."/>
            <person name="Bougher N.L."/>
            <person name="Buchanan P."/>
            <person name="Buyck B."/>
            <person name="Bense V."/>
            <person name="Catcheside P."/>
            <person name="Chovatia M."/>
            <person name="Cooper J."/>
            <person name="Damon W."/>
            <person name="Desjardin D."/>
            <person name="Finy P."/>
            <person name="Geml J."/>
            <person name="Haridas S."/>
            <person name="Hughes K."/>
            <person name="Justo A."/>
            <person name="Karasinski D."/>
            <person name="Kautmanova I."/>
            <person name="Kiss B."/>
            <person name="Kocsube S."/>
            <person name="Kotiranta H."/>
            <person name="LaButti K.M."/>
            <person name="Lechner B.E."/>
            <person name="Liimatainen K."/>
            <person name="Lipzen A."/>
            <person name="Lukacs Z."/>
            <person name="Mihaltcheva S."/>
            <person name="Morgado L.N."/>
            <person name="Niskanen T."/>
            <person name="Noordeloos M.E."/>
            <person name="Ohm R.A."/>
            <person name="Ortiz-Santana B."/>
            <person name="Ovrebo C."/>
            <person name="Racz N."/>
            <person name="Riley R."/>
            <person name="Savchenko A."/>
            <person name="Shiryaev A."/>
            <person name="Soop K."/>
            <person name="Spirin V."/>
            <person name="Szebenyi C."/>
            <person name="Tomsovsky M."/>
            <person name="Tulloss R.E."/>
            <person name="Uehling J."/>
            <person name="Grigoriev I.V."/>
            <person name="Vagvolgyi C."/>
            <person name="Papp T."/>
            <person name="Martin F.M."/>
            <person name="Miettinen O."/>
            <person name="Hibbett D.S."/>
            <person name="Nagy L.G."/>
        </authorList>
    </citation>
    <scope>NUCLEOTIDE SEQUENCE [LARGE SCALE GENOMIC DNA]</scope>
    <source>
        <strain evidence="10 11">CBS 962.96</strain>
    </source>
</reference>
<evidence type="ECO:0000256" key="6">
    <source>
        <dbReference type="ARBA" id="ARBA00022989"/>
    </source>
</evidence>
<comment type="subcellular location">
    <subcellularLocation>
        <location evidence="1">Membrane</location>
        <topology evidence="1">Multi-pass membrane protein</topology>
    </subcellularLocation>
</comment>
<feature type="transmembrane region" description="Helical" evidence="8">
    <location>
        <begin position="52"/>
        <end position="70"/>
    </location>
</feature>
<feature type="transmembrane region" description="Helical" evidence="8">
    <location>
        <begin position="294"/>
        <end position="313"/>
    </location>
</feature>
<evidence type="ECO:0000313" key="10">
    <source>
        <dbReference type="EMBL" id="THV02797.1"/>
    </source>
</evidence>
<gene>
    <name evidence="10" type="ORF">K435DRAFT_652611</name>
</gene>
<evidence type="ECO:0000256" key="4">
    <source>
        <dbReference type="ARBA" id="ARBA00022679"/>
    </source>
</evidence>
<dbReference type="AlphaFoldDB" id="A0A4S8MJ51"/>
<feature type="non-terminal residue" evidence="10">
    <location>
        <position position="1"/>
    </location>
</feature>